<dbReference type="Pfam" id="PF00583">
    <property type="entry name" value="Acetyltransf_1"/>
    <property type="match status" value="1"/>
</dbReference>
<organism evidence="5 6">
    <name type="scientific">Shewanella colwelliana</name>
    <name type="common">Alteromonas colwelliana</name>
    <dbReference type="NCBI Taxonomy" id="23"/>
    <lineage>
        <taxon>Bacteria</taxon>
        <taxon>Pseudomonadati</taxon>
        <taxon>Pseudomonadota</taxon>
        <taxon>Gammaproteobacteria</taxon>
        <taxon>Alteromonadales</taxon>
        <taxon>Shewanellaceae</taxon>
        <taxon>Shewanella</taxon>
    </lineage>
</organism>
<accession>A0A1E5ITU3</accession>
<evidence type="ECO:0000256" key="1">
    <source>
        <dbReference type="ARBA" id="ARBA00022679"/>
    </source>
</evidence>
<dbReference type="PANTHER" id="PTHR43877">
    <property type="entry name" value="AMINOALKYLPHOSPHONATE N-ACETYLTRANSFERASE-RELATED-RELATED"/>
    <property type="match status" value="1"/>
</dbReference>
<dbReference type="EMBL" id="MCBT01000030">
    <property type="protein sequence ID" value="OEG73989.1"/>
    <property type="molecule type" value="Genomic_DNA"/>
</dbReference>
<dbReference type="GO" id="GO:0016747">
    <property type="term" value="F:acyltransferase activity, transferring groups other than amino-acyl groups"/>
    <property type="evidence" value="ECO:0007669"/>
    <property type="project" value="InterPro"/>
</dbReference>
<evidence type="ECO:0000313" key="5">
    <source>
        <dbReference type="EMBL" id="OEG73989.1"/>
    </source>
</evidence>
<evidence type="ECO:0000256" key="2">
    <source>
        <dbReference type="ARBA" id="ARBA00023315"/>
    </source>
</evidence>
<sequence>MLCQTLADKPNATDTIANWYHTEWGHLSSDRTLQTLQSSLSDYLNRDTLPLILMLCRDDEPLAAVQLRYQENPKYPKDSHWLGGVFVKQNERGKGLGNKIIQLAIEKARTMNITTLYLQTERHNIELYRQHGWQQVDTHNDHGIIISIMALQL</sequence>
<name>A0A1E5ITU3_SHECO</name>
<evidence type="ECO:0000313" key="6">
    <source>
        <dbReference type="Proteomes" id="UP000095230"/>
    </source>
</evidence>
<evidence type="ECO:0000313" key="4">
    <source>
        <dbReference type="EMBL" id="GIU39184.1"/>
    </source>
</evidence>
<feature type="domain" description="N-acetyltransferase" evidence="3">
    <location>
        <begin position="1"/>
        <end position="153"/>
    </location>
</feature>
<dbReference type="STRING" id="23.BEL05_20040"/>
<comment type="caution">
    <text evidence="5">The sequence shown here is derived from an EMBL/GenBank/DDBJ whole genome shotgun (WGS) entry which is preliminary data.</text>
</comment>
<dbReference type="EMBL" id="BPEU01000008">
    <property type="protein sequence ID" value="GIU39184.1"/>
    <property type="molecule type" value="Genomic_DNA"/>
</dbReference>
<evidence type="ECO:0000313" key="7">
    <source>
        <dbReference type="Proteomes" id="UP000773469"/>
    </source>
</evidence>
<reference evidence="4 7" key="2">
    <citation type="submission" date="2021-05" db="EMBL/GenBank/DDBJ databases">
        <title>Molecular characterization for Shewanella algae harboring chromosomal blaOXA-55-like strains isolated from clinical and environment sample.</title>
        <authorList>
            <person name="Ohama Y."/>
            <person name="Aoki K."/>
            <person name="Harada S."/>
            <person name="Moriya K."/>
            <person name="Ishii Y."/>
            <person name="Tateda K."/>
        </authorList>
    </citation>
    <scope>NUCLEOTIDE SEQUENCE [LARGE SCALE GENOMIC DNA]</scope>
    <source>
        <strain evidence="4 7">MBTL60-118</strain>
    </source>
</reference>
<dbReference type="InterPro" id="IPR016181">
    <property type="entry name" value="Acyl_CoA_acyltransferase"/>
</dbReference>
<dbReference type="InterPro" id="IPR000182">
    <property type="entry name" value="GNAT_dom"/>
</dbReference>
<evidence type="ECO:0000259" key="3">
    <source>
        <dbReference type="PROSITE" id="PS51186"/>
    </source>
</evidence>
<reference evidence="5 6" key="1">
    <citation type="submission" date="2016-07" db="EMBL/GenBank/DDBJ databases">
        <title>Whole-genome of two Shewanella species isolated from a digestive organ of sea cucumber Apostichopus japonicus Selenka 1867.</title>
        <authorList>
            <person name="Hong H.-H."/>
            <person name="Choi H."/>
            <person name="Cheon S."/>
            <person name="Oh J.-S."/>
            <person name="Lee H.-G."/>
            <person name="Park C."/>
        </authorList>
    </citation>
    <scope>NUCLEOTIDE SEQUENCE [LARGE SCALE GENOMIC DNA]</scope>
    <source>
        <strain evidence="5 6">CSB03KR</strain>
    </source>
</reference>
<protein>
    <submittedName>
        <fullName evidence="4">N-acetyltransferase</fullName>
    </submittedName>
</protein>
<dbReference type="OrthoDB" id="7678938at2"/>
<dbReference type="PROSITE" id="PS51186">
    <property type="entry name" value="GNAT"/>
    <property type="match status" value="1"/>
</dbReference>
<keyword evidence="7" id="KW-1185">Reference proteome</keyword>
<dbReference type="InterPro" id="IPR050832">
    <property type="entry name" value="Bact_Acetyltransf"/>
</dbReference>
<keyword evidence="1" id="KW-0808">Transferase</keyword>
<dbReference type="Gene3D" id="3.40.630.30">
    <property type="match status" value="1"/>
</dbReference>
<dbReference type="CDD" id="cd04301">
    <property type="entry name" value="NAT_SF"/>
    <property type="match status" value="1"/>
</dbReference>
<gene>
    <name evidence="5" type="ORF">BEL05_20040</name>
    <name evidence="4" type="ORF">TUM3794_13320</name>
</gene>
<dbReference type="Proteomes" id="UP000773469">
    <property type="component" value="Unassembled WGS sequence"/>
</dbReference>
<dbReference type="PANTHER" id="PTHR43877:SF2">
    <property type="entry name" value="AMINOALKYLPHOSPHONATE N-ACETYLTRANSFERASE-RELATED"/>
    <property type="match status" value="1"/>
</dbReference>
<dbReference type="SUPFAM" id="SSF55729">
    <property type="entry name" value="Acyl-CoA N-acyltransferases (Nat)"/>
    <property type="match status" value="1"/>
</dbReference>
<dbReference type="Proteomes" id="UP000095230">
    <property type="component" value="Unassembled WGS sequence"/>
</dbReference>
<dbReference type="AlphaFoldDB" id="A0A1E5ITU3"/>
<keyword evidence="2" id="KW-0012">Acyltransferase</keyword>
<dbReference type="RefSeq" id="WP_069671117.1">
    <property type="nucleotide sequence ID" value="NZ_BPEU01000008.1"/>
</dbReference>
<proteinExistence type="predicted"/>